<dbReference type="PANTHER" id="PTHR43581:SF2">
    <property type="entry name" value="EXCINUCLEASE ATPASE SUBUNIT"/>
    <property type="match status" value="1"/>
</dbReference>
<dbReference type="RefSeq" id="WP_003789060.1">
    <property type="nucleotide sequence ID" value="NZ_KI391968.1"/>
</dbReference>
<protein>
    <recommendedName>
        <fullName evidence="1">ATPase AAA-type core domain-containing protein</fullName>
    </recommendedName>
</protein>
<organism evidence="2 3">
    <name type="scientific">Actinomyces viscosus C505</name>
    <dbReference type="NCBI Taxonomy" id="562973"/>
    <lineage>
        <taxon>Bacteria</taxon>
        <taxon>Bacillati</taxon>
        <taxon>Actinomycetota</taxon>
        <taxon>Actinomycetes</taxon>
        <taxon>Actinomycetales</taxon>
        <taxon>Actinomycetaceae</taxon>
        <taxon>Actinomyces</taxon>
    </lineage>
</organism>
<sequence>MIIQRISAKKVLGAFDYEISFLEENKTDSRMAVIYAENGCGKTNLLKAVKALLTLSSNSGTLNSDSFEILRKVPIENLRIDFERSSMFDSDEVGSNKRERHLGKIELVRKSLDYDEFKILLELNEKKYDVNISARDLDTSFHRTVQGERSKLQELMVELQKLGAEGRTLYLGDNRISSRYNEFEGYTRRIASLKPRDEDRSGPMHDLLTRVERALNQASLASYSKDSRESNVYARVARSVMDGAGETKKNSSQIREELESELHQLIDQAKPMEKYDLISTSQLIVLDGIIRGARANAREFKSLQLVMKPYFESTRKQIASLESAQRLIDTFIETVNSFLKRKEMRYSSRSGIEMFDLNDKEIDPDYLSSGEKHLLYLLSHALLAGSVGGVLLVDEPEISLGIDWQRGLMRALLECSGAADKNVQFIVASHSLQVMTSVGRERIVTAEEVD</sequence>
<dbReference type="AlphaFoldDB" id="F2V0M9"/>
<dbReference type="InterPro" id="IPR027417">
    <property type="entry name" value="P-loop_NTPase"/>
</dbReference>
<gene>
    <name evidence="2" type="ORF">HMPREF0059_02237</name>
</gene>
<evidence type="ECO:0000313" key="3">
    <source>
        <dbReference type="Proteomes" id="UP000004668"/>
    </source>
</evidence>
<dbReference type="GO" id="GO:0016887">
    <property type="term" value="F:ATP hydrolysis activity"/>
    <property type="evidence" value="ECO:0007669"/>
    <property type="project" value="InterPro"/>
</dbReference>
<dbReference type="GO" id="GO:0005524">
    <property type="term" value="F:ATP binding"/>
    <property type="evidence" value="ECO:0007669"/>
    <property type="project" value="InterPro"/>
</dbReference>
<proteinExistence type="predicted"/>
<dbReference type="PANTHER" id="PTHR43581">
    <property type="entry name" value="ATP/GTP PHOSPHATASE"/>
    <property type="match status" value="1"/>
</dbReference>
<dbReference type="Gene3D" id="3.40.50.300">
    <property type="entry name" value="P-loop containing nucleotide triphosphate hydrolases"/>
    <property type="match status" value="1"/>
</dbReference>
<reference evidence="2 3" key="2">
    <citation type="submission" date="2011-10" db="EMBL/GenBank/DDBJ databases">
        <title>The Genome Sequence of Actinomyces viscosus C505.</title>
        <authorList>
            <consortium name="The Broad Institute Genome Sequencing Platform"/>
            <consortium name="The Broad Institute Genome Sequencing Center for Infectious Disease"/>
            <person name="Earl A."/>
            <person name="Ward D."/>
            <person name="Feldgarden M."/>
            <person name="Gevers D."/>
            <person name="Sibley C.D."/>
            <person name="Field T.R."/>
            <person name="Grinwis M."/>
            <person name="Eshaghurshan C.S."/>
            <person name="Surette M.G."/>
            <person name="Young S.K."/>
            <person name="Zeng Q."/>
            <person name="Gargeya S."/>
            <person name="Fitzgerald M."/>
            <person name="Haas B."/>
            <person name="Abouelleil A."/>
            <person name="Alvarado L."/>
            <person name="Arachchi H.M."/>
            <person name="Berlin A."/>
            <person name="Brown A."/>
            <person name="Chapman S.B."/>
            <person name="Chen Z."/>
            <person name="Dunbar C."/>
            <person name="Freedman E."/>
            <person name="Gearin G."/>
            <person name="Goldberg J."/>
            <person name="Griggs A."/>
            <person name="Gujja S."/>
            <person name="Heiman D."/>
            <person name="Howarth C."/>
            <person name="Larson L."/>
            <person name="Lui A."/>
            <person name="MacDonald P.J.P."/>
            <person name="Montmayeur A."/>
            <person name="Murphy C."/>
            <person name="Neiman D."/>
            <person name="Pearson M."/>
            <person name="Priest M."/>
            <person name="Roberts A."/>
            <person name="Saif S."/>
            <person name="Shea T."/>
            <person name="Shenoy N."/>
            <person name="Sisk P."/>
            <person name="Stolte C."/>
            <person name="Sykes S."/>
            <person name="Wortman J."/>
            <person name="Nusbaum C."/>
            <person name="Birren B."/>
        </authorList>
    </citation>
    <scope>NUCLEOTIDE SEQUENCE [LARGE SCALE GENOMIC DNA]</scope>
    <source>
        <strain evidence="2 3">C505</strain>
    </source>
</reference>
<comment type="caution">
    <text evidence="2">The sequence shown here is derived from an EMBL/GenBank/DDBJ whole genome shotgun (WGS) entry which is preliminary data.</text>
</comment>
<dbReference type="InterPro" id="IPR051396">
    <property type="entry name" value="Bact_Antivir_Def_Nuclease"/>
</dbReference>
<evidence type="ECO:0000259" key="1">
    <source>
        <dbReference type="Pfam" id="PF13304"/>
    </source>
</evidence>
<name>F2V0M9_ACTVI</name>
<dbReference type="HOGENOM" id="CLU_033692_0_0_11"/>
<dbReference type="InterPro" id="IPR003959">
    <property type="entry name" value="ATPase_AAA_core"/>
</dbReference>
<dbReference type="EMBL" id="ACRE02000040">
    <property type="protein sequence ID" value="EGE36877.1"/>
    <property type="molecule type" value="Genomic_DNA"/>
</dbReference>
<accession>F2V0M9</accession>
<reference evidence="3" key="1">
    <citation type="submission" date="2010-02" db="EMBL/GenBank/DDBJ databases">
        <title>The Genome Sequence of Prevotella oris strain C735.</title>
        <authorList>
            <consortium name="The Broad Institute Genome Sequencing Platform"/>
            <person name="Ward D."/>
            <person name="Feldgarden M."/>
            <person name="Earl A."/>
            <person name="Young S.K."/>
            <person name="Zeng Q."/>
            <person name="Koehrsen M."/>
            <person name="Alvarado L."/>
            <person name="Berlin A."/>
            <person name="Bochicchio J."/>
            <person name="Borenstein D."/>
            <person name="Chapman S.B."/>
            <person name="Chen Z."/>
            <person name="Engels R."/>
            <person name="Freedman E."/>
            <person name="Gellesch M."/>
            <person name="Goldberg J."/>
            <person name="Griggs A."/>
            <person name="Gujja S."/>
            <person name="Heilman E."/>
            <person name="Heiman D."/>
            <person name="Hepburn T."/>
            <person name="Howarth C."/>
            <person name="Jen D."/>
            <person name="Larson L."/>
            <person name="Mehta T."/>
            <person name="Park D."/>
            <person name="Pearson M."/>
            <person name="Roberts A."/>
            <person name="Saif S."/>
            <person name="Shea T."/>
            <person name="Shenoy N."/>
            <person name="Sisk P."/>
            <person name="Stolte C."/>
            <person name="Sykes S."/>
            <person name="Thomson T."/>
            <person name="Walk T."/>
            <person name="White J."/>
            <person name="Yandava C."/>
            <person name="Sibley C.D."/>
            <person name="Field T.R."/>
            <person name="Grinwis M."/>
            <person name="Eshaghurshan C.S."/>
            <person name="Surette M.G."/>
            <person name="Haas B."/>
            <person name="Nusbaum C."/>
            <person name="Birren B."/>
        </authorList>
    </citation>
    <scope>NUCLEOTIDE SEQUENCE [LARGE SCALE GENOMIC DNA]</scope>
    <source>
        <strain evidence="3">C505</strain>
    </source>
</reference>
<dbReference type="Pfam" id="PF13304">
    <property type="entry name" value="AAA_21"/>
    <property type="match status" value="1"/>
</dbReference>
<dbReference type="eggNOG" id="COG4637">
    <property type="taxonomic scope" value="Bacteria"/>
</dbReference>
<dbReference type="Proteomes" id="UP000004668">
    <property type="component" value="Unassembled WGS sequence"/>
</dbReference>
<evidence type="ECO:0000313" key="2">
    <source>
        <dbReference type="EMBL" id="EGE36877.1"/>
    </source>
</evidence>
<feature type="domain" description="ATPase AAA-type core" evidence="1">
    <location>
        <begin position="37"/>
        <end position="435"/>
    </location>
</feature>
<dbReference type="SUPFAM" id="SSF52540">
    <property type="entry name" value="P-loop containing nucleoside triphosphate hydrolases"/>
    <property type="match status" value="1"/>
</dbReference>